<evidence type="ECO:0000256" key="3">
    <source>
        <dbReference type="ARBA" id="ARBA00022842"/>
    </source>
</evidence>
<dbReference type="PRINTS" id="PR00853">
    <property type="entry name" value="XPGRADSUPER"/>
</dbReference>
<dbReference type="PANTHER" id="PTHR11081">
    <property type="entry name" value="FLAP ENDONUCLEASE FAMILY MEMBER"/>
    <property type="match status" value="1"/>
</dbReference>
<dbReference type="GO" id="GO:0046872">
    <property type="term" value="F:metal ion binding"/>
    <property type="evidence" value="ECO:0007669"/>
    <property type="project" value="UniProtKB-KW"/>
</dbReference>
<evidence type="ECO:0000256" key="2">
    <source>
        <dbReference type="ARBA" id="ARBA00022759"/>
    </source>
</evidence>
<keyword evidence="2" id="KW-0255">Endonuclease</keyword>
<dbReference type="AlphaFoldDB" id="A0A6C0ASK7"/>
<accession>A0A6C0ASK7</accession>
<proteinExistence type="predicted"/>
<dbReference type="EMBL" id="MN740766">
    <property type="protein sequence ID" value="QHS82390.1"/>
    <property type="molecule type" value="Genomic_DNA"/>
</dbReference>
<keyword evidence="2" id="KW-0378">Hydrolase</keyword>
<dbReference type="Pfam" id="PF00752">
    <property type="entry name" value="XPG_N"/>
    <property type="match status" value="1"/>
</dbReference>
<dbReference type="SUPFAM" id="SSF88723">
    <property type="entry name" value="PIN domain-like"/>
    <property type="match status" value="1"/>
</dbReference>
<evidence type="ECO:0000256" key="1">
    <source>
        <dbReference type="ARBA" id="ARBA00022723"/>
    </source>
</evidence>
<protein>
    <recommendedName>
        <fullName evidence="7">XPG N-terminal domain-containing protein</fullName>
    </recommendedName>
</protein>
<keyword evidence="3" id="KW-0460">Magnesium</keyword>
<organism evidence="6">
    <name type="scientific">viral metagenome</name>
    <dbReference type="NCBI Taxonomy" id="1070528"/>
    <lineage>
        <taxon>unclassified sequences</taxon>
        <taxon>metagenomes</taxon>
        <taxon>organismal metagenomes</taxon>
    </lineage>
</organism>
<dbReference type="InterPro" id="IPR029060">
    <property type="entry name" value="PIN-like_dom_sf"/>
</dbReference>
<name>A0A6C0ASK7_9ZZZZ</name>
<keyword evidence="2" id="KW-0540">Nuclease</keyword>
<dbReference type="Pfam" id="PF00867">
    <property type="entry name" value="XPG_I"/>
    <property type="match status" value="1"/>
</dbReference>
<evidence type="ECO:0000259" key="5">
    <source>
        <dbReference type="SMART" id="SM00485"/>
    </source>
</evidence>
<dbReference type="Gene3D" id="3.40.50.1010">
    <property type="entry name" value="5'-nuclease"/>
    <property type="match status" value="1"/>
</dbReference>
<dbReference type="InterPro" id="IPR006085">
    <property type="entry name" value="XPG_DNA_repair_N"/>
</dbReference>
<sequence length="339" mass="39822">MGIRYLNRFFKEEATQAIKLISLKQLSGKKIAIDISIYMYKYASENCLIENIYLLLSVLRHYNIIPIFIFDGKAPDEKKELLQKRKEDKKAAEEEYIILKNKLVINEHMDEIEKQEIITNMDLLKKKFVNISRKDTEIVKRLIRAHGATYYDAPGESDEICALLAIKGKVWATLSEDMDMFVYGCPRVIRYMSLLNHTAVLYDTKSILETLCINQKDLREICVLSGTDYNSVVEETKNSPNLYTTLKYFKKFSKAKIKEENNQDQYNNQKNIEFYDWLVSNTNYIQDLEILQKIYHIFDLTKNHQNIKKFEDIKIANSIIVKEEIIEILKTDGFIFPCK</sequence>
<keyword evidence="1" id="KW-0479">Metal-binding</keyword>
<reference evidence="6" key="1">
    <citation type="journal article" date="2020" name="Nature">
        <title>Giant virus diversity and host interactions through global metagenomics.</title>
        <authorList>
            <person name="Schulz F."/>
            <person name="Roux S."/>
            <person name="Paez-Espino D."/>
            <person name="Jungbluth S."/>
            <person name="Walsh D.A."/>
            <person name="Denef V.J."/>
            <person name="McMahon K.D."/>
            <person name="Konstantinidis K.T."/>
            <person name="Eloe-Fadrosh E.A."/>
            <person name="Kyrpides N.C."/>
            <person name="Woyke T."/>
        </authorList>
    </citation>
    <scope>NUCLEOTIDE SEQUENCE</scope>
    <source>
        <strain evidence="6">GVMAG-S-1101165-79</strain>
    </source>
</reference>
<evidence type="ECO:0000313" key="6">
    <source>
        <dbReference type="EMBL" id="QHS82390.1"/>
    </source>
</evidence>
<dbReference type="InterPro" id="IPR006086">
    <property type="entry name" value="XPG-I_dom"/>
</dbReference>
<feature type="domain" description="XPG-I" evidence="4">
    <location>
        <begin position="144"/>
        <end position="213"/>
    </location>
</feature>
<dbReference type="PANTHER" id="PTHR11081:SF9">
    <property type="entry name" value="FLAP ENDONUCLEASE 1"/>
    <property type="match status" value="1"/>
</dbReference>
<dbReference type="SMART" id="SM00485">
    <property type="entry name" value="XPGN"/>
    <property type="match status" value="1"/>
</dbReference>
<evidence type="ECO:0000259" key="4">
    <source>
        <dbReference type="SMART" id="SM00484"/>
    </source>
</evidence>
<dbReference type="SMART" id="SM00484">
    <property type="entry name" value="XPGI"/>
    <property type="match status" value="1"/>
</dbReference>
<dbReference type="GO" id="GO:0017108">
    <property type="term" value="F:5'-flap endonuclease activity"/>
    <property type="evidence" value="ECO:0007669"/>
    <property type="project" value="TreeGrafter"/>
</dbReference>
<dbReference type="InterPro" id="IPR006084">
    <property type="entry name" value="XPG/Rad2"/>
</dbReference>
<evidence type="ECO:0008006" key="7">
    <source>
        <dbReference type="Google" id="ProtNLM"/>
    </source>
</evidence>
<feature type="domain" description="XPG N-terminal" evidence="5">
    <location>
        <begin position="1"/>
        <end position="92"/>
    </location>
</feature>